<evidence type="ECO:0000256" key="7">
    <source>
        <dbReference type="ARBA" id="ARBA00022723"/>
    </source>
</evidence>
<keyword evidence="6" id="KW-0808">Transferase</keyword>
<name>D6PKA8_9ZZZZ</name>
<keyword evidence="8" id="KW-0408">Iron</keyword>
<keyword evidence="9" id="KW-0411">Iron-sulfur</keyword>
<sequence length="282" mass="30996">MDTSLSPEEKAISDRISELRAQLGDDLLILGHHYQRDSIVMHADFLGDSFMLSQKAAESDAKYIVFCGVHFMAESADILTSDEQIVVLPNMRAGCSMADMATLREVELAWTTLLEQAELNDPLDREDPTAPAGPGEKFLVPVTYMNSSADLKDFVGRHGGIVCTSSNAQGILNWAFERAGPNGAVLFFPDQHLGRNTGNAMGIPLELMPTWTPGIGAMGELKGSRIILWHGFCSVHKRFTPSQIEISGPNIQTVLLLFILNAQSKRFLRAMPMVLRSTFEIS</sequence>
<dbReference type="Pfam" id="PF02445">
    <property type="entry name" value="NadA"/>
    <property type="match status" value="1"/>
</dbReference>
<reference evidence="10" key="1">
    <citation type="journal article" date="2010" name="ISME J.">
        <title>Metagenome of the Mediterranean deep chlorophyll maximum studied by direct and fosmid library 454 pyrosequencing.</title>
        <authorList>
            <person name="Ghai R."/>
            <person name="Martin-Cuadrado A.B."/>
            <person name="Molto A.G."/>
            <person name="Heredia I.G."/>
            <person name="Cabrera R."/>
            <person name="Martin J."/>
            <person name="Verdu M."/>
            <person name="Deschamps P."/>
            <person name="Moreira D."/>
            <person name="Lopez-Garcia P."/>
            <person name="Mira A."/>
            <person name="Rodriguez-Valera F."/>
        </authorList>
    </citation>
    <scope>NUCLEOTIDE SEQUENCE</scope>
</reference>
<dbReference type="PANTHER" id="PTHR30573:SF0">
    <property type="entry name" value="QUINOLINATE SYNTHASE, CHLOROPLASTIC"/>
    <property type="match status" value="1"/>
</dbReference>
<evidence type="ECO:0000256" key="1">
    <source>
        <dbReference type="ARBA" id="ARBA00001966"/>
    </source>
</evidence>
<dbReference type="SUPFAM" id="SSF142754">
    <property type="entry name" value="NadA-like"/>
    <property type="match status" value="1"/>
</dbReference>
<comment type="cofactor">
    <cofactor evidence="1">
        <name>[4Fe-4S] cluster</name>
        <dbReference type="ChEBI" id="CHEBI:49883"/>
    </cofactor>
</comment>
<dbReference type="GO" id="GO:0046872">
    <property type="term" value="F:metal ion binding"/>
    <property type="evidence" value="ECO:0007669"/>
    <property type="project" value="UniProtKB-KW"/>
</dbReference>
<evidence type="ECO:0000256" key="4">
    <source>
        <dbReference type="ARBA" id="ARBA00022485"/>
    </source>
</evidence>
<dbReference type="GO" id="GO:0051539">
    <property type="term" value="F:4 iron, 4 sulfur cluster binding"/>
    <property type="evidence" value="ECO:0007669"/>
    <property type="project" value="UniProtKB-KW"/>
</dbReference>
<evidence type="ECO:0000313" key="10">
    <source>
        <dbReference type="EMBL" id="ADD96159.1"/>
    </source>
</evidence>
<dbReference type="EC" id="2.5.1.72" evidence="3"/>
<dbReference type="InterPro" id="IPR036094">
    <property type="entry name" value="NadA_sf"/>
</dbReference>
<dbReference type="InterPro" id="IPR003473">
    <property type="entry name" value="NadA"/>
</dbReference>
<proteinExistence type="predicted"/>
<keyword evidence="7" id="KW-0479">Metal-binding</keyword>
<dbReference type="PANTHER" id="PTHR30573">
    <property type="entry name" value="QUINOLINATE SYNTHETASE A"/>
    <property type="match status" value="1"/>
</dbReference>
<dbReference type="GO" id="GO:0008987">
    <property type="term" value="F:quinolinate synthetase A activity"/>
    <property type="evidence" value="ECO:0007669"/>
    <property type="project" value="InterPro"/>
</dbReference>
<keyword evidence="4" id="KW-0004">4Fe-4S</keyword>
<dbReference type="Gene3D" id="3.40.50.10800">
    <property type="entry name" value="NadA-like"/>
    <property type="match status" value="1"/>
</dbReference>
<dbReference type="GO" id="GO:0034628">
    <property type="term" value="P:'de novo' NAD+ biosynthetic process from L-aspartate"/>
    <property type="evidence" value="ECO:0007669"/>
    <property type="project" value="TreeGrafter"/>
</dbReference>
<protein>
    <recommendedName>
        <fullName evidence="3">quinolinate synthase</fullName>
        <ecNumber evidence="3">2.5.1.72</ecNumber>
    </recommendedName>
</protein>
<evidence type="ECO:0000256" key="9">
    <source>
        <dbReference type="ARBA" id="ARBA00023014"/>
    </source>
</evidence>
<comment type="pathway">
    <text evidence="2">Cofactor biosynthesis; NAD(+) biosynthesis; quinolinate from iminoaspartate: step 1/1.</text>
</comment>
<evidence type="ECO:0000256" key="3">
    <source>
        <dbReference type="ARBA" id="ARBA00012669"/>
    </source>
</evidence>
<keyword evidence="5" id="KW-0662">Pyridine nucleotide biosynthesis</keyword>
<evidence type="ECO:0000256" key="6">
    <source>
        <dbReference type="ARBA" id="ARBA00022679"/>
    </source>
</evidence>
<dbReference type="EMBL" id="GU943121">
    <property type="protein sequence ID" value="ADD96159.1"/>
    <property type="molecule type" value="Genomic_DNA"/>
</dbReference>
<evidence type="ECO:0000256" key="2">
    <source>
        <dbReference type="ARBA" id="ARBA00005065"/>
    </source>
</evidence>
<dbReference type="UniPathway" id="UPA00253">
    <property type="reaction ID" value="UER00327"/>
</dbReference>
<organism evidence="10">
    <name type="scientific">uncultured organism MedDCM-OCT-S05-C138</name>
    <dbReference type="NCBI Taxonomy" id="743620"/>
    <lineage>
        <taxon>unclassified sequences</taxon>
        <taxon>environmental samples</taxon>
    </lineage>
</organism>
<dbReference type="AlphaFoldDB" id="D6PKA8"/>
<evidence type="ECO:0000256" key="5">
    <source>
        <dbReference type="ARBA" id="ARBA00022642"/>
    </source>
</evidence>
<accession>D6PKA8</accession>
<evidence type="ECO:0000256" key="8">
    <source>
        <dbReference type="ARBA" id="ARBA00023004"/>
    </source>
</evidence>